<accession>A0AA40AHM3</accession>
<evidence type="ECO:0000256" key="1">
    <source>
        <dbReference type="SAM" id="MobiDB-lite"/>
    </source>
</evidence>
<dbReference type="Proteomes" id="UP001172102">
    <property type="component" value="Unassembled WGS sequence"/>
</dbReference>
<name>A0AA40AHM3_9PEZI</name>
<proteinExistence type="predicted"/>
<dbReference type="EMBL" id="JAUKUA010000004">
    <property type="protein sequence ID" value="KAK0715996.1"/>
    <property type="molecule type" value="Genomic_DNA"/>
</dbReference>
<sequence>MSQEFRVKQNAPLQLRALAQISSSLGSVFITAFIYRSENSNAMDTTLAGAADSAFMAASAEAANSSTTKPPVVPVDSASIQTSAREAERPASTTTGAESTKTAAPKKRGPKSIKTAHGIKLAGVARSRAGRYWRSEWSSRFLRRNLNLREPFTKFPRAWVPERNDGVVRWSRCDVRQPDHPNIDVWMVRTATEEHRTTKVWVKDGSPQVKELCNTYSLAADQLLTHPAQGGFINGRALRQTSVTITTTAYLQGSPCLFRVVHEGNPEHDIPPSPHGGMKARGYGIKATNPLFFQIDLQRHLNWKCREPSPFLSVTWCWEKMFNICARYHIRGFQGIKILVIKPNAEAWEKHKTRM</sequence>
<dbReference type="AlphaFoldDB" id="A0AA40AHM3"/>
<comment type="caution">
    <text evidence="2">The sequence shown here is derived from an EMBL/GenBank/DDBJ whole genome shotgun (WGS) entry which is preliminary data.</text>
</comment>
<reference evidence="2" key="1">
    <citation type="submission" date="2023-06" db="EMBL/GenBank/DDBJ databases">
        <title>Genome-scale phylogeny and comparative genomics of the fungal order Sordariales.</title>
        <authorList>
            <consortium name="Lawrence Berkeley National Laboratory"/>
            <person name="Hensen N."/>
            <person name="Bonometti L."/>
            <person name="Westerberg I."/>
            <person name="Brannstrom I.O."/>
            <person name="Guillou S."/>
            <person name="Cros-Aarteil S."/>
            <person name="Calhoun S."/>
            <person name="Haridas S."/>
            <person name="Kuo A."/>
            <person name="Mondo S."/>
            <person name="Pangilinan J."/>
            <person name="Riley R."/>
            <person name="Labutti K."/>
            <person name="Andreopoulos B."/>
            <person name="Lipzen A."/>
            <person name="Chen C."/>
            <person name="Yanf M."/>
            <person name="Daum C."/>
            <person name="Ng V."/>
            <person name="Clum A."/>
            <person name="Steindorff A."/>
            <person name="Ohm R."/>
            <person name="Martin F."/>
            <person name="Silar P."/>
            <person name="Natvig D."/>
            <person name="Lalanne C."/>
            <person name="Gautier V."/>
            <person name="Ament-Velasquez S.L."/>
            <person name="Kruys A."/>
            <person name="Hutchinson M.I."/>
            <person name="Powell A.J."/>
            <person name="Barry K."/>
            <person name="Miller A.N."/>
            <person name="Grigoriev I.V."/>
            <person name="Debuchy R."/>
            <person name="Gladieux P."/>
            <person name="Thoren M.H."/>
            <person name="Johannesson H."/>
        </authorList>
    </citation>
    <scope>NUCLEOTIDE SEQUENCE</scope>
    <source>
        <strain evidence="2">SMH4607-1</strain>
    </source>
</reference>
<organism evidence="2 3">
    <name type="scientific">Lasiosphaeris hirsuta</name>
    <dbReference type="NCBI Taxonomy" id="260670"/>
    <lineage>
        <taxon>Eukaryota</taxon>
        <taxon>Fungi</taxon>
        <taxon>Dikarya</taxon>
        <taxon>Ascomycota</taxon>
        <taxon>Pezizomycotina</taxon>
        <taxon>Sordariomycetes</taxon>
        <taxon>Sordariomycetidae</taxon>
        <taxon>Sordariales</taxon>
        <taxon>Lasiosphaeriaceae</taxon>
        <taxon>Lasiosphaeris</taxon>
    </lineage>
</organism>
<evidence type="ECO:0000313" key="2">
    <source>
        <dbReference type="EMBL" id="KAK0715996.1"/>
    </source>
</evidence>
<feature type="compositionally biased region" description="Polar residues" evidence="1">
    <location>
        <begin position="91"/>
        <end position="102"/>
    </location>
</feature>
<feature type="region of interest" description="Disordered" evidence="1">
    <location>
        <begin position="80"/>
        <end position="114"/>
    </location>
</feature>
<keyword evidence="3" id="KW-1185">Reference proteome</keyword>
<gene>
    <name evidence="2" type="ORF">B0H67DRAFT_554409</name>
</gene>
<protein>
    <submittedName>
        <fullName evidence="2">Uncharacterized protein</fullName>
    </submittedName>
</protein>
<evidence type="ECO:0000313" key="3">
    <source>
        <dbReference type="Proteomes" id="UP001172102"/>
    </source>
</evidence>